<dbReference type="EMBL" id="SNUX01000003">
    <property type="protein sequence ID" value="TES48059.1"/>
    <property type="molecule type" value="Genomic_DNA"/>
</dbReference>
<dbReference type="RefSeq" id="WP_134259343.1">
    <property type="nucleotide sequence ID" value="NZ_LDIM01000014.1"/>
</dbReference>
<dbReference type="Gene3D" id="3.90.75.10">
    <property type="entry name" value="Homing Intron 3 (I-ppo) Encoded Endonuclease, Chain A"/>
    <property type="match status" value="1"/>
</dbReference>
<keyword evidence="2" id="KW-0540">Nuclease</keyword>
<dbReference type="InterPro" id="IPR003615">
    <property type="entry name" value="HNH_nuc"/>
</dbReference>
<organism evidence="2 3">
    <name type="scientific">Shouchella lehensis</name>
    <dbReference type="NCBI Taxonomy" id="300825"/>
    <lineage>
        <taxon>Bacteria</taxon>
        <taxon>Bacillati</taxon>
        <taxon>Bacillota</taxon>
        <taxon>Bacilli</taxon>
        <taxon>Bacillales</taxon>
        <taxon>Bacillaceae</taxon>
        <taxon>Shouchella</taxon>
    </lineage>
</organism>
<comment type="caution">
    <text evidence="2">The sequence shown here is derived from an EMBL/GenBank/DDBJ whole genome shotgun (WGS) entry which is preliminary data.</text>
</comment>
<proteinExistence type="predicted"/>
<dbReference type="SUPFAM" id="SSF54060">
    <property type="entry name" value="His-Me finger endonucleases"/>
    <property type="match status" value="1"/>
</dbReference>
<name>A0A4Y7WI72_9BACI</name>
<dbReference type="AlphaFoldDB" id="A0A4Y7WI72"/>
<accession>A0A4Y7WI72</accession>
<dbReference type="GO" id="GO:0004519">
    <property type="term" value="F:endonuclease activity"/>
    <property type="evidence" value="ECO:0007669"/>
    <property type="project" value="UniProtKB-KW"/>
</dbReference>
<gene>
    <name evidence="2" type="ORF">E2L03_13065</name>
</gene>
<protein>
    <submittedName>
        <fullName evidence="2">HNH endonuclease</fullName>
    </submittedName>
</protein>
<dbReference type="InterPro" id="IPR044930">
    <property type="entry name" value="Homing_endonuclease_His-Me"/>
</dbReference>
<dbReference type="InterPro" id="IPR044925">
    <property type="entry name" value="His-Me_finger_sf"/>
</dbReference>
<keyword evidence="2" id="KW-0378">Hydrolase</keyword>
<evidence type="ECO:0000313" key="3">
    <source>
        <dbReference type="Proteomes" id="UP000298210"/>
    </source>
</evidence>
<evidence type="ECO:0000259" key="1">
    <source>
        <dbReference type="Pfam" id="PF13392"/>
    </source>
</evidence>
<evidence type="ECO:0000313" key="2">
    <source>
        <dbReference type="EMBL" id="TES48059.1"/>
    </source>
</evidence>
<keyword evidence="2" id="KW-0255">Endonuclease</keyword>
<reference evidence="2 3" key="1">
    <citation type="submission" date="2019-03" db="EMBL/GenBank/DDBJ databases">
        <authorList>
            <person name="Liu G."/>
        </authorList>
    </citation>
    <scope>NUCLEOTIDE SEQUENCE [LARGE SCALE GENOMIC DNA]</scope>
    <source>
        <strain evidence="2 3">DSM 19099</strain>
    </source>
</reference>
<dbReference type="Proteomes" id="UP000298210">
    <property type="component" value="Unassembled WGS sequence"/>
</dbReference>
<dbReference type="Pfam" id="PF13392">
    <property type="entry name" value="HNH_3"/>
    <property type="match status" value="1"/>
</dbReference>
<sequence>MPITVKCKCCFKQYSVPPSRVNVNGMNFCSKPCQHQYRRSNHLRSFPIDYEIDENGCFICTSHKKGKRGYPRMHEKLVFRHVYEQMIGPLEKGELVRHLCDNKMCINPEHLRKGTQLENVRDALRNKRIKVGEEHHSAKISEIKVYALKVLLEKTDLTHKELNLITGVPDSTIKSIKYGKAWRSVKV</sequence>
<feature type="domain" description="HNH nuclease" evidence="1">
    <location>
        <begin position="78"/>
        <end position="121"/>
    </location>
</feature>